<evidence type="ECO:0000256" key="2">
    <source>
        <dbReference type="ARBA" id="ARBA00008017"/>
    </source>
</evidence>
<protein>
    <recommendedName>
        <fullName evidence="7">Small-conductance mechanosensitive channel</fullName>
    </recommendedName>
</protein>
<feature type="transmembrane region" description="Helical" evidence="7">
    <location>
        <begin position="139"/>
        <end position="164"/>
    </location>
</feature>
<comment type="similarity">
    <text evidence="2 7">Belongs to the MscS (TC 1.A.23) family.</text>
</comment>
<feature type="chain" id="PRO_5037740096" description="Small-conductance mechanosensitive channel" evidence="8">
    <location>
        <begin position="28"/>
        <end position="526"/>
    </location>
</feature>
<dbReference type="InterPro" id="IPR011066">
    <property type="entry name" value="MscS_channel_C_sf"/>
</dbReference>
<dbReference type="Pfam" id="PF21082">
    <property type="entry name" value="MS_channel_3rd"/>
    <property type="match status" value="1"/>
</dbReference>
<evidence type="ECO:0000256" key="3">
    <source>
        <dbReference type="ARBA" id="ARBA00022475"/>
    </source>
</evidence>
<keyword evidence="5 7" id="KW-1133">Transmembrane helix</keyword>
<dbReference type="PANTHER" id="PTHR30221:SF18">
    <property type="entry name" value="SLL0590 PROTEIN"/>
    <property type="match status" value="1"/>
</dbReference>
<sequence>MIGRCLTLRTCLVLLTWLAGGVGPAAAAEPQELRLFNRPVAELRAPQGGLEPAERVSRAQRRFQALDAAALAGEVLARPVPQAETPAYLLSVGEQPVFTLQASDLDPEEHLGLSTAAERARHRLIDAVQARRAQADPALWWRGGAVVAGVLLMWGLGGWGLARLYGFCHDRGDAARLRRDGGRSAYLRLIGWRLGAAACWLVAAGGLWVGTMAALAAFPWTQPWSQQVAAFVQQLGGWAVAGMLGAIPGLLTVALVMVLARAVHEGLGLLFRQVQEGRLRLPLLHAETVGATRRLTAVLVWGLALAAAYPYLPGSGTEAFKGLSVLLGVMVTLGSSGVVTQLMSGLVVVYSRSLRKGDFVAVGSTEGVVSEVGALAVKLVTMRNEEVTLPHSLLTSQPIRNYSKLAGTQGTLLSTTVSVGYDAPWRQVHALLTEAAHATPGVRAEPAAFVHQRALNDFYVVYELFAHIDQPLERVAILSALHAAIQDAFNRHGVQIMSPHFLAQPEQPVVVPPARWWTPPARPPEG</sequence>
<keyword evidence="7" id="KW-0997">Cell inner membrane</keyword>
<evidence type="ECO:0000313" key="12">
    <source>
        <dbReference type="Proteomes" id="UP000676246"/>
    </source>
</evidence>
<feature type="transmembrane region" description="Helical" evidence="7">
    <location>
        <begin position="324"/>
        <end position="350"/>
    </location>
</feature>
<feature type="signal peptide" evidence="8">
    <location>
        <begin position="1"/>
        <end position="27"/>
    </location>
</feature>
<keyword evidence="4 7" id="KW-0812">Transmembrane</keyword>
<name>A0A940YDS1_9BURK</name>
<evidence type="ECO:0000259" key="9">
    <source>
        <dbReference type="Pfam" id="PF00924"/>
    </source>
</evidence>
<dbReference type="RefSeq" id="WP_210856928.1">
    <property type="nucleotide sequence ID" value="NZ_JAGQDD010000025.1"/>
</dbReference>
<comment type="caution">
    <text evidence="7">Lacks conserved residue(s) required for the propagation of feature annotation.</text>
</comment>
<dbReference type="InterPro" id="IPR049278">
    <property type="entry name" value="MS_channel_C"/>
</dbReference>
<dbReference type="GO" id="GO:0005886">
    <property type="term" value="C:plasma membrane"/>
    <property type="evidence" value="ECO:0007669"/>
    <property type="project" value="UniProtKB-SubCell"/>
</dbReference>
<feature type="transmembrane region" description="Helical" evidence="7">
    <location>
        <begin position="238"/>
        <end position="263"/>
    </location>
</feature>
<keyword evidence="12" id="KW-1185">Reference proteome</keyword>
<feature type="domain" description="Mechanosensitive ion channel MscS" evidence="9">
    <location>
        <begin position="338"/>
        <end position="404"/>
    </location>
</feature>
<dbReference type="InterPro" id="IPR045275">
    <property type="entry name" value="MscS_archaea/bacteria_type"/>
</dbReference>
<dbReference type="InterPro" id="IPR010920">
    <property type="entry name" value="LSM_dom_sf"/>
</dbReference>
<comment type="caution">
    <text evidence="11">The sequence shown here is derived from an EMBL/GenBank/DDBJ whole genome shotgun (WGS) entry which is preliminary data.</text>
</comment>
<feature type="transmembrane region" description="Helical" evidence="7">
    <location>
        <begin position="295"/>
        <end position="312"/>
    </location>
</feature>
<keyword evidence="7" id="KW-0813">Transport</keyword>
<dbReference type="GO" id="GO:0008381">
    <property type="term" value="F:mechanosensitive monoatomic ion channel activity"/>
    <property type="evidence" value="ECO:0007669"/>
    <property type="project" value="InterPro"/>
</dbReference>
<evidence type="ECO:0000313" key="11">
    <source>
        <dbReference type="EMBL" id="MBQ0933261.1"/>
    </source>
</evidence>
<dbReference type="EMBL" id="JAGQDD010000025">
    <property type="protein sequence ID" value="MBQ0933261.1"/>
    <property type="molecule type" value="Genomic_DNA"/>
</dbReference>
<comment type="subcellular location">
    <subcellularLocation>
        <location evidence="7">Cell inner membrane</location>
        <topology evidence="7">Multi-pass membrane protein</topology>
    </subcellularLocation>
    <subcellularLocation>
        <location evidence="1">Cell membrane</location>
        <topology evidence="1">Multi-pass membrane protein</topology>
    </subcellularLocation>
</comment>
<dbReference type="InterPro" id="IPR006685">
    <property type="entry name" value="MscS_channel_2nd"/>
</dbReference>
<evidence type="ECO:0000256" key="6">
    <source>
        <dbReference type="ARBA" id="ARBA00023136"/>
    </source>
</evidence>
<gene>
    <name evidence="11" type="ORF">KAK03_22540</name>
</gene>
<dbReference type="Pfam" id="PF00924">
    <property type="entry name" value="MS_channel_2nd"/>
    <property type="match status" value="1"/>
</dbReference>
<keyword evidence="7" id="KW-0406">Ion transport</keyword>
<evidence type="ECO:0000259" key="10">
    <source>
        <dbReference type="Pfam" id="PF21082"/>
    </source>
</evidence>
<evidence type="ECO:0000256" key="5">
    <source>
        <dbReference type="ARBA" id="ARBA00022989"/>
    </source>
</evidence>
<dbReference type="Gene3D" id="2.30.30.60">
    <property type="match status" value="1"/>
</dbReference>
<feature type="domain" description="Mechanosensitive ion channel MscS C-terminal" evidence="10">
    <location>
        <begin position="414"/>
        <end position="496"/>
    </location>
</feature>
<keyword evidence="3" id="KW-1003">Cell membrane</keyword>
<dbReference type="InterPro" id="IPR023408">
    <property type="entry name" value="MscS_beta-dom_sf"/>
</dbReference>
<dbReference type="PANTHER" id="PTHR30221">
    <property type="entry name" value="SMALL-CONDUCTANCE MECHANOSENSITIVE CHANNEL"/>
    <property type="match status" value="1"/>
</dbReference>
<dbReference type="Gene3D" id="3.30.70.100">
    <property type="match status" value="1"/>
</dbReference>
<keyword evidence="8" id="KW-0732">Signal</keyword>
<accession>A0A940YDS1</accession>
<proteinExistence type="inferred from homology"/>
<reference evidence="11 12" key="1">
    <citation type="submission" date="2021-04" db="EMBL/GenBank/DDBJ databases">
        <title>The genome sequence of Ideonella sp. 3Y2.</title>
        <authorList>
            <person name="Liu Y."/>
        </authorList>
    </citation>
    <scope>NUCLEOTIDE SEQUENCE [LARGE SCALE GENOMIC DNA]</scope>
    <source>
        <strain evidence="11 12">3Y2</strain>
    </source>
</reference>
<comment type="subunit">
    <text evidence="7">Homoheptamer.</text>
</comment>
<organism evidence="11 12">
    <name type="scientific">Ideonella alba</name>
    <dbReference type="NCBI Taxonomy" id="2824118"/>
    <lineage>
        <taxon>Bacteria</taxon>
        <taxon>Pseudomonadati</taxon>
        <taxon>Pseudomonadota</taxon>
        <taxon>Betaproteobacteria</taxon>
        <taxon>Burkholderiales</taxon>
        <taxon>Sphaerotilaceae</taxon>
        <taxon>Ideonella</taxon>
    </lineage>
</organism>
<keyword evidence="6 7" id="KW-0472">Membrane</keyword>
<evidence type="ECO:0000256" key="4">
    <source>
        <dbReference type="ARBA" id="ARBA00022692"/>
    </source>
</evidence>
<evidence type="ECO:0000256" key="1">
    <source>
        <dbReference type="ARBA" id="ARBA00004651"/>
    </source>
</evidence>
<dbReference type="AlphaFoldDB" id="A0A940YDS1"/>
<evidence type="ECO:0000256" key="7">
    <source>
        <dbReference type="RuleBase" id="RU369025"/>
    </source>
</evidence>
<dbReference type="SUPFAM" id="SSF82689">
    <property type="entry name" value="Mechanosensitive channel protein MscS (YggB), C-terminal domain"/>
    <property type="match status" value="1"/>
</dbReference>
<evidence type="ECO:0000256" key="8">
    <source>
        <dbReference type="SAM" id="SignalP"/>
    </source>
</evidence>
<dbReference type="SUPFAM" id="SSF50182">
    <property type="entry name" value="Sm-like ribonucleoproteins"/>
    <property type="match status" value="1"/>
</dbReference>
<dbReference type="Proteomes" id="UP000676246">
    <property type="component" value="Unassembled WGS sequence"/>
</dbReference>
<keyword evidence="7" id="KW-0407">Ion channel</keyword>
<comment type="function">
    <text evidence="7">Mechanosensitive channel that participates in the regulation of osmotic pressure changes within the cell, opening in response to stretch forces in the membrane lipid bilayer, without the need for other proteins. Contributes to normal resistance to hypoosmotic shock. Forms an ion channel of 1.0 nanosiemens conductance with a slight preference for anions.</text>
</comment>
<feature type="transmembrane region" description="Helical" evidence="7">
    <location>
        <begin position="185"/>
        <end position="218"/>
    </location>
</feature>